<evidence type="ECO:0000256" key="3">
    <source>
        <dbReference type="ARBA" id="ARBA00022553"/>
    </source>
</evidence>
<dbReference type="SUPFAM" id="SSF46785">
    <property type="entry name" value="Winged helix' DNA-binding domain"/>
    <property type="match status" value="1"/>
</dbReference>
<evidence type="ECO:0000256" key="7">
    <source>
        <dbReference type="ARBA" id="ARBA00023159"/>
    </source>
</evidence>
<keyword evidence="5 9" id="KW-0805">Transcription regulation</keyword>
<dbReference type="InterPro" id="IPR011006">
    <property type="entry name" value="CheY-like_superfamily"/>
</dbReference>
<dbReference type="InterPro" id="IPR036390">
    <property type="entry name" value="WH_DNA-bd_sf"/>
</dbReference>
<proteinExistence type="predicted"/>
<dbReference type="SUPFAM" id="SSF52172">
    <property type="entry name" value="CheY-like"/>
    <property type="match status" value="1"/>
</dbReference>
<evidence type="ECO:0000256" key="6">
    <source>
        <dbReference type="ARBA" id="ARBA00023125"/>
    </source>
</evidence>
<dbReference type="EMBL" id="JBFPJR010000040">
    <property type="protein sequence ID" value="MEX0429346.1"/>
    <property type="molecule type" value="Genomic_DNA"/>
</dbReference>
<keyword evidence="2 9" id="KW-0963">Cytoplasm</keyword>
<evidence type="ECO:0000256" key="8">
    <source>
        <dbReference type="ARBA" id="ARBA00023163"/>
    </source>
</evidence>
<dbReference type="InterPro" id="IPR036388">
    <property type="entry name" value="WH-like_DNA-bd_sf"/>
</dbReference>
<name>A0ABV3T2B7_9ACTN</name>
<gene>
    <name evidence="12" type="ORF">AB3X52_17140</name>
</gene>
<comment type="subcellular location">
    <subcellularLocation>
        <location evidence="1 9">Cytoplasm</location>
    </subcellularLocation>
</comment>
<reference evidence="12 13" key="1">
    <citation type="submission" date="2024-07" db="EMBL/GenBank/DDBJ databases">
        <authorList>
            <person name="Lee S."/>
            <person name="Kang M."/>
        </authorList>
    </citation>
    <scope>NUCLEOTIDE SEQUENCE [LARGE SCALE GENOMIC DNA]</scope>
    <source>
        <strain evidence="12 13">DS6</strain>
    </source>
</reference>
<dbReference type="Proteomes" id="UP001556631">
    <property type="component" value="Unassembled WGS sequence"/>
</dbReference>
<protein>
    <recommendedName>
        <fullName evidence="9">Transcriptional regulatory protein</fullName>
    </recommendedName>
</protein>
<dbReference type="PANTHER" id="PTHR45526">
    <property type="entry name" value="TRANSCRIPTIONAL REGULATORY PROTEIN DPIA"/>
    <property type="match status" value="1"/>
</dbReference>
<dbReference type="Pfam" id="PF00072">
    <property type="entry name" value="Response_reg"/>
    <property type="match status" value="1"/>
</dbReference>
<keyword evidence="4 9" id="KW-0902">Two-component regulatory system</keyword>
<comment type="caution">
    <text evidence="12">The sequence shown here is derived from an EMBL/GenBank/DDBJ whole genome shotgun (WGS) entry which is preliminary data.</text>
</comment>
<evidence type="ECO:0000256" key="10">
    <source>
        <dbReference type="PROSITE-ProRule" id="PRU00169"/>
    </source>
</evidence>
<organism evidence="12 13">
    <name type="scientific">Nocardioides eburneus</name>
    <dbReference type="NCBI Taxonomy" id="3231482"/>
    <lineage>
        <taxon>Bacteria</taxon>
        <taxon>Bacillati</taxon>
        <taxon>Actinomycetota</taxon>
        <taxon>Actinomycetes</taxon>
        <taxon>Propionibacteriales</taxon>
        <taxon>Nocardioidaceae</taxon>
        <taxon>Nocardioides</taxon>
    </lineage>
</organism>
<dbReference type="SMART" id="SM00448">
    <property type="entry name" value="REC"/>
    <property type="match status" value="1"/>
</dbReference>
<dbReference type="Gene3D" id="1.10.10.10">
    <property type="entry name" value="Winged helix-like DNA-binding domain superfamily/Winged helix DNA-binding domain"/>
    <property type="match status" value="1"/>
</dbReference>
<feature type="domain" description="Response regulatory" evidence="11">
    <location>
        <begin position="3"/>
        <end position="114"/>
    </location>
</feature>
<evidence type="ECO:0000256" key="4">
    <source>
        <dbReference type="ARBA" id="ARBA00023012"/>
    </source>
</evidence>
<keyword evidence="8 9" id="KW-0804">Transcription</keyword>
<evidence type="ECO:0000256" key="2">
    <source>
        <dbReference type="ARBA" id="ARBA00022490"/>
    </source>
</evidence>
<dbReference type="InterPro" id="IPR051271">
    <property type="entry name" value="2C-system_Tx_regulators"/>
</dbReference>
<dbReference type="PIRSF" id="PIRSF006171">
    <property type="entry name" value="RR_citrat_malat"/>
    <property type="match status" value="1"/>
</dbReference>
<keyword evidence="3 10" id="KW-0597">Phosphoprotein</keyword>
<keyword evidence="7 9" id="KW-0010">Activator</keyword>
<feature type="modified residue" description="4-aspartylphosphate" evidence="10">
    <location>
        <position position="54"/>
    </location>
</feature>
<keyword evidence="6 9" id="KW-0238">DNA-binding</keyword>
<dbReference type="Pfam" id="PF09339">
    <property type="entry name" value="HTH_IclR"/>
    <property type="match status" value="1"/>
</dbReference>
<keyword evidence="13" id="KW-1185">Reference proteome</keyword>
<evidence type="ECO:0000256" key="5">
    <source>
        <dbReference type="ARBA" id="ARBA00023015"/>
    </source>
</evidence>
<dbReference type="InterPro" id="IPR005471">
    <property type="entry name" value="Tscrpt_reg_IclR_N"/>
</dbReference>
<evidence type="ECO:0000256" key="9">
    <source>
        <dbReference type="PIRNR" id="PIRNR006171"/>
    </source>
</evidence>
<sequence length="222" mass="23622">MIGVLVVDDDFRVARLHAAMVERVPGFEVVGLAHTAEDALAAAAALRPDLVLLDEYLPDRRGSAILREMEAAVIMITADSDAAAVRRAVARGALNVVLKPFGHQVLAERLAAFARFWGQLGHAGALDQEAVDRALAVLHEGDHPVAALPKGRSSVTADAVVAALRDARRPLTAVGVADTVGISRATAQRYLSDLARAGRVELRLRYGTTGRPEHEYAWLGGS</sequence>
<dbReference type="RefSeq" id="WP_367995311.1">
    <property type="nucleotide sequence ID" value="NZ_JBFPJR010000040.1"/>
</dbReference>
<evidence type="ECO:0000313" key="12">
    <source>
        <dbReference type="EMBL" id="MEX0429346.1"/>
    </source>
</evidence>
<accession>A0ABV3T2B7</accession>
<evidence type="ECO:0000259" key="11">
    <source>
        <dbReference type="PROSITE" id="PS50110"/>
    </source>
</evidence>
<dbReference type="Gene3D" id="3.40.50.2300">
    <property type="match status" value="1"/>
</dbReference>
<dbReference type="PANTHER" id="PTHR45526:SF1">
    <property type="entry name" value="TRANSCRIPTIONAL REGULATORY PROTEIN DCUR-RELATED"/>
    <property type="match status" value="1"/>
</dbReference>
<dbReference type="InterPro" id="IPR001789">
    <property type="entry name" value="Sig_transdc_resp-reg_receiver"/>
</dbReference>
<evidence type="ECO:0000256" key="1">
    <source>
        <dbReference type="ARBA" id="ARBA00004496"/>
    </source>
</evidence>
<dbReference type="InterPro" id="IPR024187">
    <property type="entry name" value="Sig_transdc_resp-reg_cit/mal"/>
</dbReference>
<evidence type="ECO:0000313" key="13">
    <source>
        <dbReference type="Proteomes" id="UP001556631"/>
    </source>
</evidence>
<dbReference type="PROSITE" id="PS50110">
    <property type="entry name" value="RESPONSE_REGULATORY"/>
    <property type="match status" value="1"/>
</dbReference>